<dbReference type="GO" id="GO:0005886">
    <property type="term" value="C:plasma membrane"/>
    <property type="evidence" value="ECO:0007669"/>
    <property type="project" value="UniProtKB-SubCell"/>
</dbReference>
<evidence type="ECO:0000256" key="17">
    <source>
        <dbReference type="ARBA" id="ARBA00060485"/>
    </source>
</evidence>
<evidence type="ECO:0000256" key="11">
    <source>
        <dbReference type="ARBA" id="ARBA00022842"/>
    </source>
</evidence>
<evidence type="ECO:0000256" key="1">
    <source>
        <dbReference type="ARBA" id="ARBA00008282"/>
    </source>
</evidence>
<evidence type="ECO:0000256" key="18">
    <source>
        <dbReference type="PIRNR" id="PIRNR006268"/>
    </source>
</evidence>
<evidence type="ECO:0000256" key="12">
    <source>
        <dbReference type="ARBA" id="ARBA00023136"/>
    </source>
</evidence>
<comment type="caution">
    <text evidence="20">The sequence shown here is derived from an EMBL/GenBank/DDBJ whole genome shotgun (WGS) entry which is preliminary data.</text>
</comment>
<evidence type="ECO:0000256" key="14">
    <source>
        <dbReference type="ARBA" id="ARBA00023288"/>
    </source>
</evidence>
<comment type="cofactor">
    <cofactor evidence="19">
        <name>Mg(2+)</name>
        <dbReference type="ChEBI" id="CHEBI:18420"/>
    </cofactor>
    <cofactor evidence="19">
        <name>Mn(2+)</name>
        <dbReference type="ChEBI" id="CHEBI:29035"/>
    </cofactor>
    <text evidence="19">Magnesium. Can also use manganese.</text>
</comment>
<dbReference type="InterPro" id="IPR024932">
    <property type="entry name" value="ApbE"/>
</dbReference>
<dbReference type="Gene3D" id="3.10.520.10">
    <property type="entry name" value="ApbE-like domains"/>
    <property type="match status" value="1"/>
</dbReference>
<sequence length="369" mass="40707">MKKKFSAPWAHRVYRTYSAYRNTRHLSRRTFLRMAGSAGVLGLGAATGCSLDETLQKNVIRGTTMGTYYAITYLHDGKNPSVEDVRKKIEERFSAINQQMSTYIPDSELSRFNQFRDVNTPFPVSSNVITVVREAIRLHAVTAGKLDVTVGPLVNLWGFGPDGRANRVPTDAEIRRAKAQCGINNLDIVGDALVKKIPDLYVDLSSIAKGFGVEYIADELEALGIDRYLVDVGGEVRGLGASAHGGPWRVAVERPISQEDTFLDRMVHLADSSVATSGDYRNYFEKDGHRYSHTIDPSTGRPITHNLASVTVMHHSCMTADGLATGLDVLGPDKGMEQAIKMDIACTMIVKEGGTFHEKMSPAWRRQTE</sequence>
<evidence type="ECO:0000256" key="6">
    <source>
        <dbReference type="ARBA" id="ARBA00022630"/>
    </source>
</evidence>
<evidence type="ECO:0000256" key="19">
    <source>
        <dbReference type="PIRSR" id="PIRSR006268-2"/>
    </source>
</evidence>
<gene>
    <name evidence="20" type="ORF">DI579_00670</name>
</gene>
<evidence type="ECO:0000256" key="2">
    <source>
        <dbReference type="ARBA" id="ARBA00011955"/>
    </source>
</evidence>
<dbReference type="SUPFAM" id="SSF143631">
    <property type="entry name" value="ApbE-like"/>
    <property type="match status" value="1"/>
</dbReference>
<evidence type="ECO:0000313" key="20">
    <source>
        <dbReference type="EMBL" id="PZP90027.1"/>
    </source>
</evidence>
<evidence type="ECO:0000256" key="9">
    <source>
        <dbReference type="ARBA" id="ARBA00022729"/>
    </source>
</evidence>
<evidence type="ECO:0000256" key="10">
    <source>
        <dbReference type="ARBA" id="ARBA00022827"/>
    </source>
</evidence>
<feature type="binding site" evidence="19">
    <location>
        <position position="321"/>
    </location>
    <ligand>
        <name>Mg(2+)</name>
        <dbReference type="ChEBI" id="CHEBI:18420"/>
    </ligand>
</feature>
<dbReference type="EC" id="2.7.1.180" evidence="2 18"/>
<organism evidence="20 21">
    <name type="scientific">Lawsonella clevelandensis</name>
    <dbReference type="NCBI Taxonomy" id="1528099"/>
    <lineage>
        <taxon>Bacteria</taxon>
        <taxon>Bacillati</taxon>
        <taxon>Actinomycetota</taxon>
        <taxon>Actinomycetes</taxon>
        <taxon>Mycobacteriales</taxon>
        <taxon>Lawsonellaceae</taxon>
        <taxon>Lawsonella</taxon>
    </lineage>
</organism>
<feature type="binding site" evidence="19">
    <location>
        <position position="206"/>
    </location>
    <ligand>
        <name>Mg(2+)</name>
        <dbReference type="ChEBI" id="CHEBI:18420"/>
    </ligand>
</feature>
<name>A0A2W5IGB8_9ACTN</name>
<evidence type="ECO:0000256" key="15">
    <source>
        <dbReference type="ARBA" id="ARBA00031306"/>
    </source>
</evidence>
<evidence type="ECO:0000256" key="7">
    <source>
        <dbReference type="ARBA" id="ARBA00022679"/>
    </source>
</evidence>
<keyword evidence="7 18" id="KW-0808">Transferase</keyword>
<keyword evidence="5" id="KW-0997">Cell inner membrane</keyword>
<dbReference type="PIRSF" id="PIRSF006268">
    <property type="entry name" value="ApbE"/>
    <property type="match status" value="1"/>
</dbReference>
<keyword evidence="6 18" id="KW-0285">Flavoprotein</keyword>
<comment type="similarity">
    <text evidence="1 18">Belongs to the ApbE family.</text>
</comment>
<dbReference type="Proteomes" id="UP000248606">
    <property type="component" value="Unassembled WGS sequence"/>
</dbReference>
<comment type="subcellular location">
    <subcellularLocation>
        <location evidence="17">Cell inner membrane</location>
        <topology evidence="17">Lipid-anchor</topology>
        <orientation evidence="17">Periplasmic side</orientation>
    </subcellularLocation>
</comment>
<evidence type="ECO:0000256" key="16">
    <source>
        <dbReference type="ARBA" id="ARBA00048540"/>
    </source>
</evidence>
<evidence type="ECO:0000256" key="13">
    <source>
        <dbReference type="ARBA" id="ARBA00023139"/>
    </source>
</evidence>
<evidence type="ECO:0000256" key="5">
    <source>
        <dbReference type="ARBA" id="ARBA00022519"/>
    </source>
</evidence>
<dbReference type="FunFam" id="3.10.520.10:FF:000001">
    <property type="entry name" value="FAD:protein FMN transferase"/>
    <property type="match status" value="1"/>
</dbReference>
<dbReference type="GO" id="GO:0046872">
    <property type="term" value="F:metal ion binding"/>
    <property type="evidence" value="ECO:0007669"/>
    <property type="project" value="UniProtKB-UniRule"/>
</dbReference>
<comment type="catalytic activity">
    <reaction evidence="16 18">
        <text>L-threonyl-[protein] + FAD = FMN-L-threonyl-[protein] + AMP + H(+)</text>
        <dbReference type="Rhea" id="RHEA:36847"/>
        <dbReference type="Rhea" id="RHEA-COMP:11060"/>
        <dbReference type="Rhea" id="RHEA-COMP:11061"/>
        <dbReference type="ChEBI" id="CHEBI:15378"/>
        <dbReference type="ChEBI" id="CHEBI:30013"/>
        <dbReference type="ChEBI" id="CHEBI:57692"/>
        <dbReference type="ChEBI" id="CHEBI:74257"/>
        <dbReference type="ChEBI" id="CHEBI:456215"/>
        <dbReference type="EC" id="2.7.1.180"/>
    </reaction>
</comment>
<keyword evidence="12" id="KW-0472">Membrane</keyword>
<dbReference type="Pfam" id="PF02424">
    <property type="entry name" value="ApbE"/>
    <property type="match status" value="1"/>
</dbReference>
<dbReference type="InterPro" id="IPR003374">
    <property type="entry name" value="ApbE-like_sf"/>
</dbReference>
<protein>
    <recommendedName>
        <fullName evidence="3 18">FAD:protein FMN transferase</fullName>
        <ecNumber evidence="2 18">2.7.1.180</ecNumber>
    </recommendedName>
    <alternativeName>
        <fullName evidence="15 18">Flavin transferase</fullName>
    </alternativeName>
</protein>
<feature type="binding site" evidence="19">
    <location>
        <position position="325"/>
    </location>
    <ligand>
        <name>Mg(2+)</name>
        <dbReference type="ChEBI" id="CHEBI:18420"/>
    </ligand>
</feature>
<keyword evidence="14" id="KW-0449">Lipoprotein</keyword>
<dbReference type="PANTHER" id="PTHR30040:SF2">
    <property type="entry name" value="FAD:PROTEIN FMN TRANSFERASE"/>
    <property type="match status" value="1"/>
</dbReference>
<evidence type="ECO:0000313" key="21">
    <source>
        <dbReference type="Proteomes" id="UP000248606"/>
    </source>
</evidence>
<evidence type="ECO:0000256" key="4">
    <source>
        <dbReference type="ARBA" id="ARBA00022475"/>
    </source>
</evidence>
<evidence type="ECO:0000256" key="8">
    <source>
        <dbReference type="ARBA" id="ARBA00022723"/>
    </source>
</evidence>
<dbReference type="AlphaFoldDB" id="A0A2W5IGB8"/>
<dbReference type="EMBL" id="QFOZ01000001">
    <property type="protein sequence ID" value="PZP90027.1"/>
    <property type="molecule type" value="Genomic_DNA"/>
</dbReference>
<keyword evidence="9" id="KW-0732">Signal</keyword>
<dbReference type="PANTHER" id="PTHR30040">
    <property type="entry name" value="THIAMINE BIOSYNTHESIS LIPOPROTEIN APBE"/>
    <property type="match status" value="1"/>
</dbReference>
<keyword evidence="10 18" id="KW-0274">FAD</keyword>
<keyword evidence="8 18" id="KW-0479">Metal-binding</keyword>
<keyword evidence="11 18" id="KW-0460">Magnesium</keyword>
<dbReference type="GO" id="GO:0016740">
    <property type="term" value="F:transferase activity"/>
    <property type="evidence" value="ECO:0007669"/>
    <property type="project" value="UniProtKB-UniRule"/>
</dbReference>
<keyword evidence="13" id="KW-0564">Palmitate</keyword>
<keyword evidence="4" id="KW-1003">Cell membrane</keyword>
<evidence type="ECO:0000256" key="3">
    <source>
        <dbReference type="ARBA" id="ARBA00016337"/>
    </source>
</evidence>
<accession>A0A2W5IGB8</accession>
<proteinExistence type="inferred from homology"/>
<reference evidence="20 21" key="1">
    <citation type="submission" date="2017-08" db="EMBL/GenBank/DDBJ databases">
        <title>Infants hospitalized years apart are colonized by the same room-sourced microbial strains.</title>
        <authorList>
            <person name="Brooks B."/>
            <person name="Olm M.R."/>
            <person name="Firek B.A."/>
            <person name="Baker R."/>
            <person name="Thomas B.C."/>
            <person name="Morowitz M.J."/>
            <person name="Banfield J.F."/>
        </authorList>
    </citation>
    <scope>NUCLEOTIDE SEQUENCE [LARGE SCALE GENOMIC DNA]</scope>
    <source>
        <strain evidence="20">S2_006_000_R1_57</strain>
    </source>
</reference>